<sequence length="136" mass="14660">MTSPSGEPARPYEVELPRRYAGSGLEQHASPLSSMAELTLPYCRMDMNGDSAAHFKKTRMTRLVEIIQVRTTHSVRGEEAMKNKAFAYTPAPCWFADCTKLTATGTTGTGPDPAVPLAIMDAYPSAGAFSGLAMRS</sequence>
<name>A0A6G0RK75_9STRA</name>
<dbReference type="AlphaFoldDB" id="A0A6G0RK75"/>
<reference evidence="1 2" key="1">
    <citation type="submission" date="2018-09" db="EMBL/GenBank/DDBJ databases">
        <title>Genomic investigation of the strawberry pathogen Phytophthora fragariae indicates pathogenicity is determined by transcriptional variation in three key races.</title>
        <authorList>
            <person name="Adams T.M."/>
            <person name="Armitage A.D."/>
            <person name="Sobczyk M.K."/>
            <person name="Bates H.J."/>
            <person name="Dunwell J.M."/>
            <person name="Nellist C.F."/>
            <person name="Harrison R.J."/>
        </authorList>
    </citation>
    <scope>NUCLEOTIDE SEQUENCE [LARGE SCALE GENOMIC DNA]</scope>
    <source>
        <strain evidence="1 2">NOV-77</strain>
    </source>
</reference>
<organism evidence="1 2">
    <name type="scientific">Phytophthora fragariae</name>
    <dbReference type="NCBI Taxonomy" id="53985"/>
    <lineage>
        <taxon>Eukaryota</taxon>
        <taxon>Sar</taxon>
        <taxon>Stramenopiles</taxon>
        <taxon>Oomycota</taxon>
        <taxon>Peronosporomycetes</taxon>
        <taxon>Peronosporales</taxon>
        <taxon>Peronosporaceae</taxon>
        <taxon>Phytophthora</taxon>
    </lineage>
</organism>
<dbReference type="EMBL" id="QXFY01000799">
    <property type="protein sequence ID" value="KAE9335390.1"/>
    <property type="molecule type" value="Genomic_DNA"/>
</dbReference>
<accession>A0A6G0RK75</accession>
<dbReference type="Proteomes" id="UP000486351">
    <property type="component" value="Unassembled WGS sequence"/>
</dbReference>
<comment type="caution">
    <text evidence="1">The sequence shown here is derived from an EMBL/GenBank/DDBJ whole genome shotgun (WGS) entry which is preliminary data.</text>
</comment>
<proteinExistence type="predicted"/>
<gene>
    <name evidence="1" type="ORF">PF008_g13516</name>
</gene>
<evidence type="ECO:0000313" key="1">
    <source>
        <dbReference type="EMBL" id="KAE9335390.1"/>
    </source>
</evidence>
<evidence type="ECO:0000313" key="2">
    <source>
        <dbReference type="Proteomes" id="UP000486351"/>
    </source>
</evidence>
<protein>
    <submittedName>
        <fullName evidence="1">Uncharacterized protein</fullName>
    </submittedName>
</protein>